<keyword evidence="1" id="KW-0805">Transcription regulation</keyword>
<evidence type="ECO:0000256" key="4">
    <source>
        <dbReference type="SAM" id="MobiDB-lite"/>
    </source>
</evidence>
<dbReference type="EMBL" id="CP054580">
    <property type="protein sequence ID" value="QKS23361.1"/>
    <property type="molecule type" value="Genomic_DNA"/>
</dbReference>
<dbReference type="InterPro" id="IPR000524">
    <property type="entry name" value="Tscrpt_reg_HTH_GntR"/>
</dbReference>
<dbReference type="InterPro" id="IPR008920">
    <property type="entry name" value="TF_FadR/GntR_C"/>
</dbReference>
<dbReference type="SUPFAM" id="SSF48008">
    <property type="entry name" value="GntR ligand-binding domain-like"/>
    <property type="match status" value="1"/>
</dbReference>
<reference evidence="5 6" key="1">
    <citation type="submission" date="2019-12" db="EMBL/GenBank/DDBJ databases">
        <title>Genome sequencing and assembly of endphytes of Porphyra tenera.</title>
        <authorList>
            <person name="Park J.M."/>
            <person name="Shin R."/>
            <person name="Jo S.H."/>
        </authorList>
    </citation>
    <scope>NUCLEOTIDE SEQUENCE [LARGE SCALE GENOMIC DNA]</scope>
    <source>
        <strain evidence="5 6">GPM3</strain>
    </source>
</reference>
<proteinExistence type="predicted"/>
<dbReference type="PANTHER" id="PTHR43537:SF49">
    <property type="entry name" value="TRANSCRIPTIONAL REGULATORY PROTEIN"/>
    <property type="match status" value="1"/>
</dbReference>
<dbReference type="GO" id="GO:0003677">
    <property type="term" value="F:DNA binding"/>
    <property type="evidence" value="ECO:0007669"/>
    <property type="project" value="UniProtKB-KW"/>
</dbReference>
<dbReference type="InterPro" id="IPR011711">
    <property type="entry name" value="GntR_C"/>
</dbReference>
<keyword evidence="6" id="KW-1185">Reference proteome</keyword>
<dbReference type="GO" id="GO:0003700">
    <property type="term" value="F:DNA-binding transcription factor activity"/>
    <property type="evidence" value="ECO:0007669"/>
    <property type="project" value="InterPro"/>
</dbReference>
<feature type="compositionally biased region" description="Polar residues" evidence="4">
    <location>
        <begin position="1"/>
        <end position="21"/>
    </location>
</feature>
<dbReference type="Gene3D" id="1.10.10.10">
    <property type="entry name" value="Winged helix-like DNA-binding domain superfamily/Winged helix DNA-binding domain"/>
    <property type="match status" value="1"/>
</dbReference>
<protein>
    <submittedName>
        <fullName evidence="5">HTH-type transcriptional repressor RspR</fullName>
    </submittedName>
</protein>
<dbReference type="AlphaFoldDB" id="A0A653R444"/>
<accession>A0A6N0YZS4</accession>
<dbReference type="Proteomes" id="UP000509761">
    <property type="component" value="Chromosome"/>
</dbReference>
<dbReference type="Gene3D" id="1.20.120.530">
    <property type="entry name" value="GntR ligand-binding domain-like"/>
    <property type="match status" value="1"/>
</dbReference>
<gene>
    <name evidence="5" type="ORF">FX987_01116</name>
</gene>
<evidence type="ECO:0000256" key="3">
    <source>
        <dbReference type="ARBA" id="ARBA00023163"/>
    </source>
</evidence>
<evidence type="ECO:0000256" key="1">
    <source>
        <dbReference type="ARBA" id="ARBA00023015"/>
    </source>
</evidence>
<dbReference type="SMART" id="SM00345">
    <property type="entry name" value="HTH_GNTR"/>
    <property type="match status" value="1"/>
</dbReference>
<dbReference type="RefSeq" id="WP_022523580.1">
    <property type="nucleotide sequence ID" value="NZ_CP054580.1"/>
</dbReference>
<organism evidence="5 6">
    <name type="scientific">Vreelandella titanicae</name>
    <dbReference type="NCBI Taxonomy" id="664683"/>
    <lineage>
        <taxon>Bacteria</taxon>
        <taxon>Pseudomonadati</taxon>
        <taxon>Pseudomonadota</taxon>
        <taxon>Gammaproteobacteria</taxon>
        <taxon>Oceanospirillales</taxon>
        <taxon>Halomonadaceae</taxon>
        <taxon>Vreelandella</taxon>
    </lineage>
</organism>
<dbReference type="PROSITE" id="PS50949">
    <property type="entry name" value="HTH_GNTR"/>
    <property type="match status" value="1"/>
</dbReference>
<sequence length="233" mass="26718">MNRTAQPPTVSGAETQPSTPANGVDDIVAAVEEDIVLGRLHPRERLVEEAMMERFDCKRHVVRQALFQLDNIGLTERIKNRGAFVRSYPPEEVEDIYAMREILELAAVSRLPLPAPQEWLSELEDVHQQHSSAVNAHDLRQVFHMNIAFHRTLFRACGNEYLYATINEFAQKAHGIRFIAITDRDALAQARNEHQLMIDAIRDEDRERLSDLCRQHLLPSKNRYLALYAGIKD</sequence>
<keyword evidence="3" id="KW-0804">Transcription</keyword>
<evidence type="ECO:0000256" key="2">
    <source>
        <dbReference type="ARBA" id="ARBA00023125"/>
    </source>
</evidence>
<dbReference type="Pfam" id="PF07729">
    <property type="entry name" value="FCD"/>
    <property type="match status" value="1"/>
</dbReference>
<dbReference type="SMART" id="SM00895">
    <property type="entry name" value="FCD"/>
    <property type="match status" value="1"/>
</dbReference>
<dbReference type="Pfam" id="PF00392">
    <property type="entry name" value="GntR"/>
    <property type="match status" value="1"/>
</dbReference>
<name>A0A653R444_9GAMM</name>
<evidence type="ECO:0000313" key="5">
    <source>
        <dbReference type="EMBL" id="QKS23361.1"/>
    </source>
</evidence>
<feature type="region of interest" description="Disordered" evidence="4">
    <location>
        <begin position="1"/>
        <end position="22"/>
    </location>
</feature>
<dbReference type="SUPFAM" id="SSF46785">
    <property type="entry name" value="Winged helix' DNA-binding domain"/>
    <property type="match status" value="1"/>
</dbReference>
<dbReference type="PANTHER" id="PTHR43537">
    <property type="entry name" value="TRANSCRIPTIONAL REGULATOR, GNTR FAMILY"/>
    <property type="match status" value="1"/>
</dbReference>
<evidence type="ECO:0000313" key="6">
    <source>
        <dbReference type="Proteomes" id="UP000509761"/>
    </source>
</evidence>
<dbReference type="InterPro" id="IPR036390">
    <property type="entry name" value="WH_DNA-bd_sf"/>
</dbReference>
<dbReference type="InterPro" id="IPR036388">
    <property type="entry name" value="WH-like_DNA-bd_sf"/>
</dbReference>
<accession>A0A653R444</accession>
<keyword evidence="2" id="KW-0238">DNA-binding</keyword>